<keyword evidence="2" id="KW-1185">Reference proteome</keyword>
<evidence type="ECO:0000313" key="2">
    <source>
        <dbReference type="Proteomes" id="UP000191554"/>
    </source>
</evidence>
<dbReference type="InterPro" id="IPR013785">
    <property type="entry name" value="Aldolase_TIM"/>
</dbReference>
<dbReference type="OrthoDB" id="2642644at2"/>
<dbReference type="InterPro" id="IPR012062">
    <property type="entry name" value="GatZ/KbaZ-like"/>
</dbReference>
<dbReference type="STRING" id="48256.CLHUN_03530"/>
<dbReference type="EMBL" id="MZGX01000002">
    <property type="protein sequence ID" value="OPX45880.1"/>
    <property type="molecule type" value="Genomic_DNA"/>
</dbReference>
<dbReference type="Gene3D" id="3.20.20.70">
    <property type="entry name" value="Aldolase class I"/>
    <property type="match status" value="1"/>
</dbReference>
<gene>
    <name evidence="1" type="primary">gatZ</name>
    <name evidence="1" type="ORF">CLHUN_03530</name>
</gene>
<protein>
    <submittedName>
        <fullName evidence="1">D-tagatose-1,6-bisphosphate aldolase subunit GatZ</fullName>
    </submittedName>
</protein>
<accession>A0A1V4SPV0</accession>
<dbReference type="RefSeq" id="WP_133051078.1">
    <property type="nucleotide sequence ID" value="NZ_MZGX01000002.1"/>
</dbReference>
<organism evidence="1 2">
    <name type="scientific">Ruminiclostridium hungatei</name>
    <name type="common">Clostridium hungatei</name>
    <dbReference type="NCBI Taxonomy" id="48256"/>
    <lineage>
        <taxon>Bacteria</taxon>
        <taxon>Bacillati</taxon>
        <taxon>Bacillota</taxon>
        <taxon>Clostridia</taxon>
        <taxon>Eubacteriales</taxon>
        <taxon>Oscillospiraceae</taxon>
        <taxon>Ruminiclostridium</taxon>
    </lineage>
</organism>
<evidence type="ECO:0000313" key="1">
    <source>
        <dbReference type="EMBL" id="OPX45880.1"/>
    </source>
</evidence>
<comment type="caution">
    <text evidence="1">The sequence shown here is derived from an EMBL/GenBank/DDBJ whole genome shotgun (WGS) entry which is preliminary data.</text>
</comment>
<sequence length="436" mass="50174">MYKTIESIRRMNEKVTLLGIGPMSKTVVDASIESAMENDFPLCFIASRNQIEKNELGGGYVESWDSYDFSSYIDSKIKEVHYDGVVFKGRDHGGPWQKDEEYSGKIPFDESMKNATDSFTYDLEAGFDLLHIDTSKDPDFPGMVPCDIAVGRVIKLLAAIEKYKANRSMNHTVYEVSLEETREDYLPISQFKQFVELMVSEADKRKMPRPAFIVGNTGTLIRMDKNYGKFDMETVVKLKKISDAYGMILKEHNADYLDSACLKLHPELGIGMANVAPEFGKRETEALIKLYKMEEEFFSLHDVNGVEKSNFLSTVFSDIKKSGKWMKWVPNKKTDMGMIDDPMLKEVIISVNGHYFYSKDSLIKARRILFDNLRKFEICKDPDRYVKDNIKRGIQRYVDGFNLKNLSSKIREYQDYESKNHLKNSAMIAFTGRSYE</sequence>
<dbReference type="AlphaFoldDB" id="A0A1V4SPV0"/>
<reference evidence="1 2" key="1">
    <citation type="submission" date="2017-03" db="EMBL/GenBank/DDBJ databases">
        <title>Genome sequence of Clostridium hungatei DSM 14427.</title>
        <authorList>
            <person name="Poehlein A."/>
            <person name="Daniel R."/>
        </authorList>
    </citation>
    <scope>NUCLEOTIDE SEQUENCE [LARGE SCALE GENOMIC DNA]</scope>
    <source>
        <strain evidence="1 2">DSM 14427</strain>
    </source>
</reference>
<dbReference type="GO" id="GO:0005975">
    <property type="term" value="P:carbohydrate metabolic process"/>
    <property type="evidence" value="ECO:0007669"/>
    <property type="project" value="InterPro"/>
</dbReference>
<dbReference type="Proteomes" id="UP000191554">
    <property type="component" value="Unassembled WGS sequence"/>
</dbReference>
<name>A0A1V4SPV0_RUMHU</name>
<proteinExistence type="predicted"/>
<dbReference type="Pfam" id="PF08013">
    <property type="entry name" value="GatZ_KbaZ-like"/>
    <property type="match status" value="1"/>
</dbReference>
<dbReference type="SUPFAM" id="SSF51569">
    <property type="entry name" value="Aldolase"/>
    <property type="match status" value="1"/>
</dbReference>